<dbReference type="GO" id="GO:0005576">
    <property type="term" value="C:extracellular region"/>
    <property type="evidence" value="ECO:0007669"/>
    <property type="project" value="UniProtKB-SubCell"/>
</dbReference>
<dbReference type="EMBL" id="AB210370">
    <property type="protein sequence ID" value="BAE06375.1"/>
    <property type="molecule type" value="mRNA"/>
</dbReference>
<comment type="subcellular location">
    <subcellularLocation>
        <location evidence="1">Secreted</location>
    </subcellularLocation>
</comment>
<keyword evidence="2" id="KW-0964">Secreted</keyword>
<dbReference type="KEGG" id="cin:778575"/>
<evidence type="ECO:0000313" key="5">
    <source>
        <dbReference type="EMBL" id="BAE06375.1"/>
    </source>
</evidence>
<proteinExistence type="evidence at transcript level"/>
<dbReference type="PANTHER" id="PTHR12113:SF6">
    <property type="entry name" value="DICKKOPF N-TERMINAL CYSTEINE-RICH DOMAIN-CONTAINING PROTEIN"/>
    <property type="match status" value="1"/>
</dbReference>
<evidence type="ECO:0000256" key="4">
    <source>
        <dbReference type="SAM" id="MobiDB-lite"/>
    </source>
</evidence>
<evidence type="ECO:0000256" key="2">
    <source>
        <dbReference type="ARBA" id="ARBA00022525"/>
    </source>
</evidence>
<name>Q4H3Q2_CIOIN</name>
<keyword evidence="3" id="KW-0732">Signal</keyword>
<dbReference type="OrthoDB" id="4321958at2759"/>
<evidence type="ECO:0000256" key="1">
    <source>
        <dbReference type="ARBA" id="ARBA00004613"/>
    </source>
</evidence>
<accession>Q4H3Q2</accession>
<feature type="compositionally biased region" description="Basic residues" evidence="4">
    <location>
        <begin position="65"/>
        <end position="85"/>
    </location>
</feature>
<feature type="region of interest" description="Disordered" evidence="4">
    <location>
        <begin position="1"/>
        <end position="85"/>
    </location>
</feature>
<reference evidence="5" key="1">
    <citation type="journal article" date="2003" name="Dev. Genes Evol.">
        <title>Genomewide surveys of developmentally relevant genes in Ciona intestinalis.</title>
        <authorList>
            <person name="Satou Y."/>
            <person name="Satoh N."/>
        </authorList>
    </citation>
    <scope>NUCLEOTIDE SEQUENCE</scope>
</reference>
<reference evidence="5" key="2">
    <citation type="journal article" date="2004" name="Development">
        <title>Gene expression profiles of transcription factors and signaling molecules in the ascidian embryo: towards a comprehensive understanding of gene networks.</title>
        <authorList>
            <person name="Imai K.S."/>
            <person name="Hino K."/>
            <person name="Yagi K."/>
            <person name="Satoh N."/>
            <person name="Satou Y."/>
        </authorList>
    </citation>
    <scope>NUCLEOTIDE SEQUENCE</scope>
</reference>
<dbReference type="Gene3D" id="2.10.80.10">
    <property type="entry name" value="Lipase, subunit A"/>
    <property type="match status" value="1"/>
</dbReference>
<accession>A0A1W2VP09</accession>
<protein>
    <submittedName>
        <fullName evidence="5">Dickkopf</fullName>
    </submittedName>
</protein>
<feature type="region of interest" description="Disordered" evidence="4">
    <location>
        <begin position="121"/>
        <end position="143"/>
    </location>
</feature>
<gene>
    <name evidence="5" type="primary">Ci-dickkopf</name>
</gene>
<reference evidence="5" key="3">
    <citation type="submission" date="2005-04" db="EMBL/GenBank/DDBJ databases">
        <title>Expressed genes in Ciona intestinalis.</title>
        <authorList>
            <person name="Satou Y."/>
        </authorList>
    </citation>
    <scope>NUCLEOTIDE SEQUENCE</scope>
</reference>
<dbReference type="AlphaFoldDB" id="Q4H3Q2"/>
<dbReference type="PANTHER" id="PTHR12113">
    <property type="entry name" value="DICKKOPF3-LIKE 3"/>
    <property type="match status" value="1"/>
</dbReference>
<evidence type="ECO:0000256" key="3">
    <source>
        <dbReference type="ARBA" id="ARBA00022729"/>
    </source>
</evidence>
<dbReference type="InterPro" id="IPR039863">
    <property type="entry name" value="DKK1-4"/>
</dbReference>
<sequence length="224" mass="25843">MQRRDDPSPPPKKPHRTPEAESTSHGNDLALPSHVSQIKHGQVSGGSISYRCAGNRPGQCGPYNRKQRNHNKIEKRKRRACKKRENKCKRNKIRKCHRSRKCRSHAVKRCRRLKRRCMNNRPLVENPPPKNPNDKPASTPTIIPKREKEKCNNTYECADGFCCAQHGLVKRCKPFLRIGHICPRPRQHHKRSPDSYERCDCEAGLACLASTNRHHKCQRTSLIT</sequence>
<organism evidence="5">
    <name type="scientific">Ciona intestinalis</name>
    <name type="common">Transparent sea squirt</name>
    <name type="synonym">Ascidia intestinalis</name>
    <dbReference type="NCBI Taxonomy" id="7719"/>
    <lineage>
        <taxon>Eukaryota</taxon>
        <taxon>Metazoa</taxon>
        <taxon>Chordata</taxon>
        <taxon>Tunicata</taxon>
        <taxon>Ascidiacea</taxon>
        <taxon>Phlebobranchia</taxon>
        <taxon>Cionidae</taxon>
        <taxon>Ciona</taxon>
    </lineage>
</organism>